<evidence type="ECO:0000313" key="1">
    <source>
        <dbReference type="EMBL" id="GAG86426.1"/>
    </source>
</evidence>
<sequence>NEIHDTPKSILIIEIPNSYLKPHMSTIEKKFYKRFQNQATAMNEMEVNDSYKRRYTGYQEVENYVNKLLSANIEEEIILGQIIVIPTLGSHMIDTSRMEDFSWMDKIILEPKIQQRYPLLNRTPSPRGIKCQIDEGNKYFQKLEIHRNGCVHFISSRFSDYYRYSGPEGIPIFLDFMYCIKLLQTLQVASTLYKKYNYFGDIRIICNLQSLENTNLLKGNGRLEVLRGPCQIDKSTITREVSSLLLDFQREYIASGIMNEVYNSYGEWKCNYFDDKGKLIEDKLF</sequence>
<feature type="non-terminal residue" evidence="1">
    <location>
        <position position="1"/>
    </location>
</feature>
<reference evidence="1" key="1">
    <citation type="journal article" date="2014" name="Front. Microbiol.">
        <title>High frequency of phylogenetically diverse reductive dehalogenase-homologous genes in deep subseafloor sedimentary metagenomes.</title>
        <authorList>
            <person name="Kawai M."/>
            <person name="Futagami T."/>
            <person name="Toyoda A."/>
            <person name="Takaki Y."/>
            <person name="Nishi S."/>
            <person name="Hori S."/>
            <person name="Arai W."/>
            <person name="Tsubouchi T."/>
            <person name="Morono Y."/>
            <person name="Uchiyama I."/>
            <person name="Ito T."/>
            <person name="Fujiyama A."/>
            <person name="Inagaki F."/>
            <person name="Takami H."/>
        </authorList>
    </citation>
    <scope>NUCLEOTIDE SEQUENCE</scope>
    <source>
        <strain evidence="1">Expedition CK06-06</strain>
    </source>
</reference>
<name>X1CQ84_9ZZZZ</name>
<gene>
    <name evidence="1" type="ORF">S01H4_32206</name>
</gene>
<dbReference type="AlphaFoldDB" id="X1CQ84"/>
<proteinExistence type="predicted"/>
<dbReference type="EMBL" id="BART01016806">
    <property type="protein sequence ID" value="GAG86426.1"/>
    <property type="molecule type" value="Genomic_DNA"/>
</dbReference>
<organism evidence="1">
    <name type="scientific">marine sediment metagenome</name>
    <dbReference type="NCBI Taxonomy" id="412755"/>
    <lineage>
        <taxon>unclassified sequences</taxon>
        <taxon>metagenomes</taxon>
        <taxon>ecological metagenomes</taxon>
    </lineage>
</organism>
<protein>
    <submittedName>
        <fullName evidence="1">Uncharacterized protein</fullName>
    </submittedName>
</protein>
<comment type="caution">
    <text evidence="1">The sequence shown here is derived from an EMBL/GenBank/DDBJ whole genome shotgun (WGS) entry which is preliminary data.</text>
</comment>
<accession>X1CQ84</accession>